<dbReference type="RefSeq" id="WP_135943014.1">
    <property type="nucleotide sequence ID" value="NZ_BMEI01000001.1"/>
</dbReference>
<dbReference type="OrthoDB" id="9765475at2"/>
<dbReference type="InterPro" id="IPR020022">
    <property type="entry name" value="N-acetyl_sugar_amidoTrfase"/>
</dbReference>
<reference evidence="1 2" key="1">
    <citation type="journal article" date="2013" name="Int. J. Syst. Evol. Microbiol.">
        <title>Marinicauda pacifica gen. nov., sp. nov., a prosthecate alphaproteobacterium of the family Hyphomonadaceae isolated from deep seawater.</title>
        <authorList>
            <person name="Zhang X.Y."/>
            <person name="Li G.W."/>
            <person name="Wang C.S."/>
            <person name="Zhang Y.J."/>
            <person name="Xu X.W."/>
            <person name="Li H."/>
            <person name="Liu A."/>
            <person name="Liu C."/>
            <person name="Xie B.B."/>
            <person name="Qin Q.L."/>
            <person name="Xu Z."/>
            <person name="Chen X.L."/>
            <person name="Zhou B.C."/>
            <person name="Zhang Y.Z."/>
        </authorList>
    </citation>
    <scope>NUCLEOTIDE SEQUENCE [LARGE SCALE GENOMIC DNA]</scope>
    <source>
        <strain evidence="1 2">P-1 km-3</strain>
    </source>
</reference>
<dbReference type="GO" id="GO:0016740">
    <property type="term" value="F:transferase activity"/>
    <property type="evidence" value="ECO:0007669"/>
    <property type="project" value="UniProtKB-KW"/>
</dbReference>
<gene>
    <name evidence="1" type="ORF">E5162_00560</name>
</gene>
<accession>A0A4V3RZD2</accession>
<dbReference type="NCBIfam" id="TIGR03573">
    <property type="entry name" value="WbuX"/>
    <property type="match status" value="1"/>
</dbReference>
<comment type="caution">
    <text evidence="1">The sequence shown here is derived from an EMBL/GenBank/DDBJ whole genome shotgun (WGS) entry which is preliminary data.</text>
</comment>
<sequence length="410" mass="47736">MSVQFCKTCFYPSSSAAPLTFDEQGRCSGCRVAGQTVDIDWDERWTMLEEMVDEYRNPSGYDCVIPVGGGKDSYYQTHLAVKKLGLRPLLVTYHGNNFLPEGEYNLQLMREAFDTEHIIMRPGLETLIKMNLLGFKLHGDMNWHNHAGIKTYPIQMAVRHEIPLMLWGDHGWVDLGGMFSYSDFPEFTAKTRKEHDLHGLDWDDFTDEGLERHGRPDLKMGLTKKELSWAVYPSDEEIDRVGVRGVYLGFYEKWNGNKCAAVAEEEYGWKKAEYPFERTYRKISNLDDMHENGVHDYLKFIKFGYGRATDHASQDVRLGVMDYKTGLEMVRKHDHVKPRRDLERWLGYVDMSEAEFDRICDTFRDPRVWRIENDQWVKDDVWGGASSYGPVYLDKDDPRRELYIVKGAQV</sequence>
<evidence type="ECO:0000313" key="1">
    <source>
        <dbReference type="EMBL" id="TGY93819.1"/>
    </source>
</evidence>
<evidence type="ECO:0000313" key="2">
    <source>
        <dbReference type="Proteomes" id="UP000305451"/>
    </source>
</evidence>
<organism evidence="1 2">
    <name type="scientific">Marinicauda pacifica</name>
    <dbReference type="NCBI Taxonomy" id="1133559"/>
    <lineage>
        <taxon>Bacteria</taxon>
        <taxon>Pseudomonadati</taxon>
        <taxon>Pseudomonadota</taxon>
        <taxon>Alphaproteobacteria</taxon>
        <taxon>Maricaulales</taxon>
        <taxon>Maricaulaceae</taxon>
        <taxon>Marinicauda</taxon>
    </lineage>
</organism>
<dbReference type="EMBL" id="SRXV01000001">
    <property type="protein sequence ID" value="TGY93819.1"/>
    <property type="molecule type" value="Genomic_DNA"/>
</dbReference>
<name>A0A4V3RZD2_9PROT</name>
<keyword evidence="1" id="KW-0808">Transferase</keyword>
<keyword evidence="2" id="KW-1185">Reference proteome</keyword>
<dbReference type="AlphaFoldDB" id="A0A4V3RZD2"/>
<proteinExistence type="predicted"/>
<dbReference type="Proteomes" id="UP000305451">
    <property type="component" value="Unassembled WGS sequence"/>
</dbReference>
<dbReference type="SUPFAM" id="SSF52402">
    <property type="entry name" value="Adenine nucleotide alpha hydrolases-like"/>
    <property type="match status" value="1"/>
</dbReference>
<protein>
    <submittedName>
        <fullName evidence="1">N-acetyl sugar amidotransferase</fullName>
    </submittedName>
</protein>